<accession>A7T5I2</accession>
<evidence type="ECO:0000313" key="1">
    <source>
        <dbReference type="EMBL" id="EDO28781.1"/>
    </source>
</evidence>
<reference evidence="1 2" key="1">
    <citation type="journal article" date="2007" name="Science">
        <title>Sea anemone genome reveals ancestral eumetazoan gene repertoire and genomic organization.</title>
        <authorList>
            <person name="Putnam N.H."/>
            <person name="Srivastava M."/>
            <person name="Hellsten U."/>
            <person name="Dirks B."/>
            <person name="Chapman J."/>
            <person name="Salamov A."/>
            <person name="Terry A."/>
            <person name="Shapiro H."/>
            <person name="Lindquist E."/>
            <person name="Kapitonov V.V."/>
            <person name="Jurka J."/>
            <person name="Genikhovich G."/>
            <person name="Grigoriev I.V."/>
            <person name="Lucas S.M."/>
            <person name="Steele R.E."/>
            <person name="Finnerty J.R."/>
            <person name="Technau U."/>
            <person name="Martindale M.Q."/>
            <person name="Rokhsar D.S."/>
        </authorList>
    </citation>
    <scope>NUCLEOTIDE SEQUENCE [LARGE SCALE GENOMIC DNA]</scope>
    <source>
        <strain evidence="2">CH2 X CH6</strain>
    </source>
</reference>
<name>A7T5I2_NEMVE</name>
<dbReference type="InParanoid" id="A7T5I2"/>
<protein>
    <submittedName>
        <fullName evidence="1">Uncharacterized protein</fullName>
    </submittedName>
</protein>
<proteinExistence type="predicted"/>
<feature type="non-terminal residue" evidence="1">
    <location>
        <position position="1"/>
    </location>
</feature>
<evidence type="ECO:0000313" key="2">
    <source>
        <dbReference type="Proteomes" id="UP000001593"/>
    </source>
</evidence>
<keyword evidence="2" id="KW-1185">Reference proteome</keyword>
<dbReference type="HOGENOM" id="CLU_3130250_0_0_1"/>
<dbReference type="Proteomes" id="UP000001593">
    <property type="component" value="Unassembled WGS sequence"/>
</dbReference>
<gene>
    <name evidence="1" type="ORF">NEMVEDRAFT_v1g1474</name>
</gene>
<feature type="non-terminal residue" evidence="1">
    <location>
        <position position="50"/>
    </location>
</feature>
<dbReference type="EMBL" id="DS471189">
    <property type="protein sequence ID" value="EDO28781.1"/>
    <property type="molecule type" value="Genomic_DNA"/>
</dbReference>
<dbReference type="AlphaFoldDB" id="A7T5I2"/>
<sequence length="50" mass="5547">TYTPMTPNHITTLYPCMTKRLPTCTPVTLPSICFYPVHPPTNATVLTLTP</sequence>
<organism evidence="1 2">
    <name type="scientific">Nematostella vectensis</name>
    <name type="common">Starlet sea anemone</name>
    <dbReference type="NCBI Taxonomy" id="45351"/>
    <lineage>
        <taxon>Eukaryota</taxon>
        <taxon>Metazoa</taxon>
        <taxon>Cnidaria</taxon>
        <taxon>Anthozoa</taxon>
        <taxon>Hexacorallia</taxon>
        <taxon>Actiniaria</taxon>
        <taxon>Edwardsiidae</taxon>
        <taxon>Nematostella</taxon>
    </lineage>
</organism>